<evidence type="ECO:0000313" key="2">
    <source>
        <dbReference type="Proteomes" id="UP000017938"/>
    </source>
</evidence>
<dbReference type="EMBL" id="CBFW010000181">
    <property type="protein sequence ID" value="CDC73807.1"/>
    <property type="molecule type" value="Genomic_DNA"/>
</dbReference>
<dbReference type="AlphaFoldDB" id="R6USV1"/>
<reference evidence="1" key="1">
    <citation type="submission" date="2012-11" db="EMBL/GenBank/DDBJ databases">
        <title>Dependencies among metagenomic species, viruses, plasmids and units of genetic variation.</title>
        <authorList>
            <person name="Nielsen H.B."/>
            <person name="Almeida M."/>
            <person name="Juncker A.S."/>
            <person name="Rasmussen S."/>
            <person name="Li J."/>
            <person name="Sunagawa S."/>
            <person name="Plichta D."/>
            <person name="Gautier L."/>
            <person name="Le Chatelier E."/>
            <person name="Peletier E."/>
            <person name="Bonde I."/>
            <person name="Nielsen T."/>
            <person name="Manichanh C."/>
            <person name="Arumugam M."/>
            <person name="Batto J."/>
            <person name="Santos M.B.Q.D."/>
            <person name="Blom N."/>
            <person name="Borruel N."/>
            <person name="Burgdorf K.S."/>
            <person name="Boumezbeur F."/>
            <person name="Casellas F."/>
            <person name="Dore J."/>
            <person name="Guarner F."/>
            <person name="Hansen T."/>
            <person name="Hildebrand F."/>
            <person name="Kaas R.S."/>
            <person name="Kennedy S."/>
            <person name="Kristiansen K."/>
            <person name="Kultima J.R."/>
            <person name="Leonard P."/>
            <person name="Levenez F."/>
            <person name="Lund O."/>
            <person name="Moumen B."/>
            <person name="Le Paslier D."/>
            <person name="Pons N."/>
            <person name="Pedersen O."/>
            <person name="Prifti E."/>
            <person name="Qin J."/>
            <person name="Raes J."/>
            <person name="Tap J."/>
            <person name="Tims S."/>
            <person name="Ussery D.W."/>
            <person name="Yamada T."/>
            <person name="MetaHit consortium"/>
            <person name="Renault P."/>
            <person name="Sicheritz-Ponten T."/>
            <person name="Bork P."/>
            <person name="Wang J."/>
            <person name="Brunak S."/>
            <person name="Ehrlich S.D."/>
        </authorList>
    </citation>
    <scope>NUCLEOTIDE SEQUENCE [LARGE SCALE GENOMIC DNA]</scope>
</reference>
<evidence type="ECO:0000313" key="1">
    <source>
        <dbReference type="EMBL" id="CDC73807.1"/>
    </source>
</evidence>
<dbReference type="Proteomes" id="UP000017938">
    <property type="component" value="Unassembled WGS sequence"/>
</dbReference>
<accession>R6USV1</accession>
<proteinExistence type="predicted"/>
<sequence length="31" mass="3588">MTDGEILFPPAVLRVIFSFPGEYNFTENVRK</sequence>
<protein>
    <submittedName>
        <fullName evidence="1">Uncharacterized protein</fullName>
    </submittedName>
</protein>
<gene>
    <name evidence="1" type="ORF">BN580_01337</name>
</gene>
<comment type="caution">
    <text evidence="1">The sequence shown here is derived from an EMBL/GenBank/DDBJ whole genome shotgun (WGS) entry which is preliminary data.</text>
</comment>
<name>R6USV1_9BACT</name>
<organism evidence="1 2">
    <name type="scientific">Candidatus Colimorpha enterica</name>
    <dbReference type="NCBI Taxonomy" id="3083063"/>
    <lineage>
        <taxon>Bacteria</taxon>
        <taxon>Pseudomonadati</taxon>
        <taxon>Bacteroidota</taxon>
        <taxon>Bacteroidia</taxon>
        <taxon>Bacteroidales</taxon>
        <taxon>Candidatus Colimorpha</taxon>
    </lineage>
</organism>